<proteinExistence type="predicted"/>
<dbReference type="EMBL" id="BK015895">
    <property type="protein sequence ID" value="DAD72184.1"/>
    <property type="molecule type" value="Genomic_DNA"/>
</dbReference>
<accession>A0A8S5LQN5</accession>
<protein>
    <submittedName>
        <fullName evidence="1">Uncharacterized protein</fullName>
    </submittedName>
</protein>
<reference evidence="1" key="1">
    <citation type="journal article" date="2021" name="Proc. Natl. Acad. Sci. U.S.A.">
        <title>A Catalog of Tens of Thousands of Viruses from Human Metagenomes Reveals Hidden Associations with Chronic Diseases.</title>
        <authorList>
            <person name="Tisza M.J."/>
            <person name="Buck C.B."/>
        </authorList>
    </citation>
    <scope>NUCLEOTIDE SEQUENCE</scope>
    <source>
        <strain evidence="1">CtTC45</strain>
    </source>
</reference>
<name>A0A8S5LQN5_9CAUD</name>
<evidence type="ECO:0000313" key="1">
    <source>
        <dbReference type="EMBL" id="DAD72184.1"/>
    </source>
</evidence>
<organism evidence="1">
    <name type="scientific">Siphoviridae sp. ctTC45</name>
    <dbReference type="NCBI Taxonomy" id="2827573"/>
    <lineage>
        <taxon>Viruses</taxon>
        <taxon>Duplodnaviria</taxon>
        <taxon>Heunggongvirae</taxon>
        <taxon>Uroviricota</taxon>
        <taxon>Caudoviricetes</taxon>
    </lineage>
</organism>
<sequence>MFHSYFIVYAFDMISHNLLASSCTLHRRKFLTNVSVHICNNLKVLCYRLLF</sequence>